<sequence length="156" mass="16874">MTALVLLVVAAPVCFYVAFSDLRSMRIPNWTVVMLFVLFAIFGPVLMPLPEYGWQLLHMPILLILGMVVNAVGLAGAGDAKFLAAAGPYLWVADLQVLIVIFAASLSAAYLSHRLAKYTALRALAPHWQSWSAGRKFPMGLPLAGTLVIYLALGAF</sequence>
<dbReference type="Proteomes" id="UP001203036">
    <property type="component" value="Unassembled WGS sequence"/>
</dbReference>
<dbReference type="EMBL" id="JAMQGO010000001">
    <property type="protein sequence ID" value="MCM2560607.1"/>
    <property type="molecule type" value="Genomic_DNA"/>
</dbReference>
<gene>
    <name evidence="1" type="ORF">M8744_00470</name>
</gene>
<proteinExistence type="predicted"/>
<evidence type="ECO:0000313" key="2">
    <source>
        <dbReference type="Proteomes" id="UP001203036"/>
    </source>
</evidence>
<accession>A0ACC5ZR81</accession>
<name>A0ACC5ZR81_9RHOB</name>
<dbReference type="EC" id="3.4.23.43" evidence="1"/>
<evidence type="ECO:0000313" key="1">
    <source>
        <dbReference type="EMBL" id="MCM2560607.1"/>
    </source>
</evidence>
<keyword evidence="1" id="KW-0378">Hydrolase</keyword>
<comment type="caution">
    <text evidence="1">The sequence shown here is derived from an EMBL/GenBank/DDBJ whole genome shotgun (WGS) entry which is preliminary data.</text>
</comment>
<keyword evidence="2" id="KW-1185">Reference proteome</keyword>
<protein>
    <submittedName>
        <fullName evidence="1">Prepilin peptidase</fullName>
        <ecNumber evidence="1">3.4.23.43</ecNumber>
    </submittedName>
</protein>
<reference evidence="1" key="1">
    <citation type="submission" date="2022-06" db="EMBL/GenBank/DDBJ databases">
        <title>Lutimaribacter sp. EGI FJ00013, a novel bacterium isolated from a salt lake sediment enrichment.</title>
        <authorList>
            <person name="Gao L."/>
            <person name="Fang B.-Z."/>
            <person name="Li W.-J."/>
        </authorList>
    </citation>
    <scope>NUCLEOTIDE SEQUENCE</scope>
    <source>
        <strain evidence="1">EGI FJ00013</strain>
    </source>
</reference>
<organism evidence="1 2">
    <name type="scientific">Lutimaribacter degradans</name>
    <dbReference type="NCBI Taxonomy" id="2945989"/>
    <lineage>
        <taxon>Bacteria</taxon>
        <taxon>Pseudomonadati</taxon>
        <taxon>Pseudomonadota</taxon>
        <taxon>Alphaproteobacteria</taxon>
        <taxon>Rhodobacterales</taxon>
        <taxon>Roseobacteraceae</taxon>
        <taxon>Lutimaribacter</taxon>
    </lineage>
</organism>